<evidence type="ECO:0008006" key="3">
    <source>
        <dbReference type="Google" id="ProtNLM"/>
    </source>
</evidence>
<evidence type="ECO:0000313" key="2">
    <source>
        <dbReference type="Proteomes" id="UP000282211"/>
    </source>
</evidence>
<dbReference type="EMBL" id="RBII01000001">
    <property type="protein sequence ID" value="RKQ71126.1"/>
    <property type="molecule type" value="Genomic_DNA"/>
</dbReference>
<dbReference type="Proteomes" id="UP000282211">
    <property type="component" value="Unassembled WGS sequence"/>
</dbReference>
<sequence length="185" mass="21144">MRRTPSISITLLFVLAACQTAYEDKPLPSDKEPNSLYERTAHIKFLKPLADSCKDKGKSGSVYADNLILWTDYPEYLETIGIIEEMTGKQKGGDWLVKQELAYDRGVCAVSLYQQDTRGLEVSQWDCKESSVPTVNFYPDERNIPSELFPTNAFECHSYFDHQQGMISFFGEVDNRQVSSHQLRK</sequence>
<proteinExistence type="predicted"/>
<organism evidence="1 2">
    <name type="scientific">Litorimonas taeanensis</name>
    <dbReference type="NCBI Taxonomy" id="568099"/>
    <lineage>
        <taxon>Bacteria</taxon>
        <taxon>Pseudomonadati</taxon>
        <taxon>Pseudomonadota</taxon>
        <taxon>Alphaproteobacteria</taxon>
        <taxon>Maricaulales</taxon>
        <taxon>Robiginitomaculaceae</taxon>
    </lineage>
</organism>
<name>A0A420WJM6_9PROT</name>
<dbReference type="AlphaFoldDB" id="A0A420WJM6"/>
<accession>A0A420WJM6</accession>
<evidence type="ECO:0000313" key="1">
    <source>
        <dbReference type="EMBL" id="RKQ71126.1"/>
    </source>
</evidence>
<dbReference type="PROSITE" id="PS51257">
    <property type="entry name" value="PROKAR_LIPOPROTEIN"/>
    <property type="match status" value="1"/>
</dbReference>
<keyword evidence="2" id="KW-1185">Reference proteome</keyword>
<reference evidence="1 2" key="1">
    <citation type="submission" date="2018-10" db="EMBL/GenBank/DDBJ databases">
        <title>Genomic Encyclopedia of Type Strains, Phase IV (KMG-IV): sequencing the most valuable type-strain genomes for metagenomic binning, comparative biology and taxonomic classification.</title>
        <authorList>
            <person name="Goeker M."/>
        </authorList>
    </citation>
    <scope>NUCLEOTIDE SEQUENCE [LARGE SCALE GENOMIC DNA]</scope>
    <source>
        <strain evidence="1 2">DSM 22008</strain>
    </source>
</reference>
<comment type="caution">
    <text evidence="1">The sequence shown here is derived from an EMBL/GenBank/DDBJ whole genome shotgun (WGS) entry which is preliminary data.</text>
</comment>
<dbReference type="RefSeq" id="WP_121098929.1">
    <property type="nucleotide sequence ID" value="NZ_RBII01000001.1"/>
</dbReference>
<protein>
    <recommendedName>
        <fullName evidence="3">Lipoprotein</fullName>
    </recommendedName>
</protein>
<gene>
    <name evidence="1" type="ORF">DES40_0437</name>
</gene>
<dbReference type="InParanoid" id="A0A420WJM6"/>